<evidence type="ECO:0000259" key="3">
    <source>
        <dbReference type="Pfam" id="PF20250"/>
    </source>
</evidence>
<comment type="caution">
    <text evidence="4">The sequence shown here is derived from an EMBL/GenBank/DDBJ whole genome shotgun (WGS) entry which is preliminary data.</text>
</comment>
<dbReference type="OrthoDB" id="5807941at2"/>
<dbReference type="Pfam" id="PF03961">
    <property type="entry name" value="FapA"/>
    <property type="match status" value="1"/>
</dbReference>
<evidence type="ECO:0000256" key="1">
    <source>
        <dbReference type="SAM" id="Coils"/>
    </source>
</evidence>
<accession>A0A2U3B768</accession>
<dbReference type="InterPro" id="IPR046865">
    <property type="entry name" value="FapA_b_solenoid"/>
</dbReference>
<evidence type="ECO:0000256" key="2">
    <source>
        <dbReference type="SAM" id="MobiDB-lite"/>
    </source>
</evidence>
<feature type="coiled-coil region" evidence="1">
    <location>
        <begin position="474"/>
        <end position="505"/>
    </location>
</feature>
<dbReference type="PANTHER" id="PTHR38032:SF1">
    <property type="entry name" value="RNA-BINDING PROTEIN KHPB N-TERMINAL DOMAIN-CONTAINING PROTEIN"/>
    <property type="match status" value="1"/>
</dbReference>
<dbReference type="RefSeq" id="WP_109320417.1">
    <property type="nucleotide sequence ID" value="NZ_QFWT01000008.1"/>
</dbReference>
<evidence type="ECO:0000313" key="5">
    <source>
        <dbReference type="Proteomes" id="UP000245362"/>
    </source>
</evidence>
<keyword evidence="5" id="KW-1185">Reference proteome</keyword>
<dbReference type="InterPro" id="IPR005646">
    <property type="entry name" value="FapA"/>
</dbReference>
<dbReference type="EMBL" id="QFWT01000008">
    <property type="protein sequence ID" value="PWI32631.1"/>
    <property type="molecule type" value="Genomic_DNA"/>
</dbReference>
<organism evidence="4 5">
    <name type="scientific">Vibrio albus</name>
    <dbReference type="NCBI Taxonomy" id="2200953"/>
    <lineage>
        <taxon>Bacteria</taxon>
        <taxon>Pseudomonadati</taxon>
        <taxon>Pseudomonadota</taxon>
        <taxon>Gammaproteobacteria</taxon>
        <taxon>Vibrionales</taxon>
        <taxon>Vibrionaceae</taxon>
        <taxon>Vibrio</taxon>
    </lineage>
</organism>
<dbReference type="Proteomes" id="UP000245362">
    <property type="component" value="Unassembled WGS sequence"/>
</dbReference>
<name>A0A2U3B768_9VIBR</name>
<reference evidence="4 5" key="1">
    <citation type="submission" date="2018-05" db="EMBL/GenBank/DDBJ databases">
        <title>Vibrio limimaris sp. nov., isolated from marine sediment.</title>
        <authorList>
            <person name="Li C.-M."/>
        </authorList>
    </citation>
    <scope>NUCLEOTIDE SEQUENCE [LARGE SCALE GENOMIC DNA]</scope>
    <source>
        <strain evidence="4 5">E4404</strain>
    </source>
</reference>
<dbReference type="Pfam" id="PF20250">
    <property type="entry name" value="FapA_N"/>
    <property type="match status" value="1"/>
</dbReference>
<gene>
    <name evidence="4" type="ORF">DI392_14535</name>
</gene>
<keyword evidence="1" id="KW-0175">Coiled coil</keyword>
<feature type="region of interest" description="Disordered" evidence="2">
    <location>
        <begin position="221"/>
        <end position="242"/>
    </location>
</feature>
<dbReference type="AlphaFoldDB" id="A0A2U3B768"/>
<feature type="domain" description="Flagellar Assembly Protein A N-terminal region" evidence="3">
    <location>
        <begin position="81"/>
        <end position="262"/>
    </location>
</feature>
<proteinExistence type="predicted"/>
<protein>
    <submittedName>
        <fullName evidence="4">DUF342 domain-containing protein</fullName>
    </submittedName>
</protein>
<dbReference type="InterPro" id="IPR046866">
    <property type="entry name" value="FapA_N"/>
</dbReference>
<evidence type="ECO:0000313" key="4">
    <source>
        <dbReference type="EMBL" id="PWI32631.1"/>
    </source>
</evidence>
<sequence>MWKELVHLSDDGASVIAKLPAGEEASQHLSNDGLDRELEVLGVGRYLMDNEAVTRFINAAKEGSGSAYEGIEIAAQKNAQVEISLSDHDMIANMKVTGAYGGRGVNGPEILRALAEAKVIKGINKLALKKVLSVSRELGPGESFTQPVAQGTLPEQGEDTKFIPQVPDVNQRVLSPQESNSKTGKVDMRNLGETITVEENDPLMRRIPATKGRPGFTVLGEVIPPKPGHDSQLKPGKGSAIDKADPNLLVATQPGMPMIKNNSVDVDPALCLSKVDATTGHVKFKGSVVISGNVEPSMVVRATGSITIGGFIESADVQAQEDIIVGQGIIGHAVDDDQERVCSVKSNGSIRTKYAQYAQLQAAKDIEMEIHCLSNDVKCGGDLTVCDASDRKGTLSGGKAVVGGKIICVNLGVEGDTATFVQAFSRYGRYKERIEALRDSYRVAQDETMKVVRAEINLKKKPKAERTQEDIDDVDKLKLEKNQAMEQAKSKLERAESEFEYLLKENAVIARSKVYTRVTVQFGESTVITKREHAACTFSFDQYQIKCRSMVEGVGDDEDA</sequence>
<dbReference type="PANTHER" id="PTHR38032">
    <property type="entry name" value="POLYMERASE-RELATED"/>
    <property type="match status" value="1"/>
</dbReference>